<evidence type="ECO:0000313" key="4">
    <source>
        <dbReference type="Proteomes" id="UP000192872"/>
    </source>
</evidence>
<comment type="caution">
    <text evidence="3">The sequence shown here is derived from an EMBL/GenBank/DDBJ whole genome shotgun (WGS) entry which is preliminary data.</text>
</comment>
<dbReference type="Gene3D" id="3.30.830.10">
    <property type="entry name" value="Metalloenzyme, LuxS/M16 peptidase-like"/>
    <property type="match status" value="2"/>
</dbReference>
<dbReference type="Pfam" id="PF05193">
    <property type="entry name" value="Peptidase_M16_C"/>
    <property type="match status" value="1"/>
</dbReference>
<evidence type="ECO:0000256" key="1">
    <source>
        <dbReference type="SAM" id="SignalP"/>
    </source>
</evidence>
<keyword evidence="3" id="KW-0378">Hydrolase</keyword>
<name>A0A1W9HWL8_9HYPH</name>
<sequence>MWLAAFLALSWSGPASATTIQRVVSPKGIEAWLVEEHSVPLIAMDFAFRGGSTQDPEGRPGVGNMMASLLDEGAGKLDSEAFQQAMQRLVVELGFSAGAETLSGSIRALTANREASFDLLRAALSEPRFDQGALDRVRASVLARLRSNETEPNAIAGRLFNQTVFAGHPYARPGLGTLESVPAITVDDVRGFYRRIVARDTLKIAVVGDIDAATLAPLLDKVFSALPATSDRRPIAEAKINGLGERRVTDLDTPQTIIRFALPGLKRSDPDFIAASVMNHIFGGGSFSSRLWVEIREKRGLAYSVGTQLQPFDKAGLLVGATSVRNDKAAQSVEIMENEIRRMAAEGPTQDELDKAKSFLIGSFLLRFDTSAKIAGQVLALQLDDLGIDYFDKRNELIRAVTLDDARRVARRLLAADPFFVLVGRPQGLGEKGVR</sequence>
<dbReference type="Proteomes" id="UP000192872">
    <property type="component" value="Unassembled WGS sequence"/>
</dbReference>
<gene>
    <name evidence="3" type="ORF">A4S15_09805</name>
</gene>
<organism evidence="3 4">
    <name type="scientific">Candidatus Raskinella chloraquaticus</name>
    <dbReference type="NCBI Taxonomy" id="1951219"/>
    <lineage>
        <taxon>Bacteria</taxon>
        <taxon>Pseudomonadati</taxon>
        <taxon>Pseudomonadota</taxon>
        <taxon>Alphaproteobacteria</taxon>
        <taxon>Hyphomicrobiales</taxon>
        <taxon>Phreatobacteraceae</taxon>
        <taxon>Candidatus Raskinella</taxon>
    </lineage>
</organism>
<dbReference type="GO" id="GO:0006508">
    <property type="term" value="P:proteolysis"/>
    <property type="evidence" value="ECO:0007669"/>
    <property type="project" value="UniProtKB-KW"/>
</dbReference>
<dbReference type="STRING" id="1827387.A4S15_09805"/>
<dbReference type="InterPro" id="IPR011249">
    <property type="entry name" value="Metalloenz_LuxS/M16"/>
</dbReference>
<evidence type="ECO:0000259" key="2">
    <source>
        <dbReference type="Pfam" id="PF05193"/>
    </source>
</evidence>
<protein>
    <submittedName>
        <fullName evidence="3">Zinc protease</fullName>
    </submittedName>
</protein>
<accession>A0A1W9HWL8</accession>
<dbReference type="PANTHER" id="PTHR11851">
    <property type="entry name" value="METALLOPROTEASE"/>
    <property type="match status" value="1"/>
</dbReference>
<dbReference type="AlphaFoldDB" id="A0A1W9HWL8"/>
<keyword evidence="1" id="KW-0732">Signal</keyword>
<dbReference type="GO" id="GO:0008233">
    <property type="term" value="F:peptidase activity"/>
    <property type="evidence" value="ECO:0007669"/>
    <property type="project" value="UniProtKB-KW"/>
</dbReference>
<feature type="signal peptide" evidence="1">
    <location>
        <begin position="1"/>
        <end position="17"/>
    </location>
</feature>
<proteinExistence type="predicted"/>
<reference evidence="3 4" key="1">
    <citation type="journal article" date="2017" name="Water Res.">
        <title>Comammox in drinking water systems.</title>
        <authorList>
            <person name="Wang Y."/>
            <person name="Ma L."/>
            <person name="Mao Y."/>
            <person name="Jiang X."/>
            <person name="Xia Y."/>
            <person name="Yu K."/>
            <person name="Li B."/>
            <person name="Zhang T."/>
        </authorList>
    </citation>
    <scope>NUCLEOTIDE SEQUENCE [LARGE SCALE GENOMIC DNA]</scope>
    <source>
        <strain evidence="3">SG_bin8</strain>
    </source>
</reference>
<dbReference type="EMBL" id="LWDL01000017">
    <property type="protein sequence ID" value="OQW51846.1"/>
    <property type="molecule type" value="Genomic_DNA"/>
</dbReference>
<feature type="chain" id="PRO_5012100008" evidence="1">
    <location>
        <begin position="18"/>
        <end position="435"/>
    </location>
</feature>
<dbReference type="InterPro" id="IPR007863">
    <property type="entry name" value="Peptidase_M16_C"/>
</dbReference>
<dbReference type="SUPFAM" id="SSF63411">
    <property type="entry name" value="LuxS/MPP-like metallohydrolase"/>
    <property type="match status" value="2"/>
</dbReference>
<feature type="domain" description="Peptidase M16 C-terminal" evidence="2">
    <location>
        <begin position="184"/>
        <end position="358"/>
    </location>
</feature>
<dbReference type="GO" id="GO:0046872">
    <property type="term" value="F:metal ion binding"/>
    <property type="evidence" value="ECO:0007669"/>
    <property type="project" value="InterPro"/>
</dbReference>
<keyword evidence="3" id="KW-0645">Protease</keyword>
<dbReference type="InterPro" id="IPR050361">
    <property type="entry name" value="MPP/UQCRC_Complex"/>
</dbReference>
<dbReference type="PANTHER" id="PTHR11851:SF224">
    <property type="entry name" value="PROCESSING PROTEASE"/>
    <property type="match status" value="1"/>
</dbReference>
<evidence type="ECO:0000313" key="3">
    <source>
        <dbReference type="EMBL" id="OQW51846.1"/>
    </source>
</evidence>